<comment type="caution">
    <text evidence="1">The sequence shown here is derived from an EMBL/GenBank/DDBJ whole genome shotgun (WGS) entry which is preliminary data.</text>
</comment>
<proteinExistence type="predicted"/>
<name>A0ABU1MWL0_9CAUL</name>
<dbReference type="Proteomes" id="UP001262754">
    <property type="component" value="Unassembled WGS sequence"/>
</dbReference>
<reference evidence="1 2" key="1">
    <citation type="submission" date="2023-07" db="EMBL/GenBank/DDBJ databases">
        <title>Sorghum-associated microbial communities from plants grown in Nebraska, USA.</title>
        <authorList>
            <person name="Schachtman D."/>
        </authorList>
    </citation>
    <scope>NUCLEOTIDE SEQUENCE [LARGE SCALE GENOMIC DNA]</scope>
    <source>
        <strain evidence="1 2">DS2154</strain>
    </source>
</reference>
<evidence type="ECO:0000313" key="2">
    <source>
        <dbReference type="Proteomes" id="UP001262754"/>
    </source>
</evidence>
<accession>A0ABU1MWL0</accession>
<protein>
    <submittedName>
        <fullName evidence="1">Uncharacterized protein</fullName>
    </submittedName>
</protein>
<dbReference type="Pfam" id="PF12244">
    <property type="entry name" value="DUF3606"/>
    <property type="match status" value="1"/>
</dbReference>
<sequence>MSRAPYDQPSTIQPVDGEVTVVGPGPVGVSITPQAARETARRLGQAADRAEDGHVERIDPDDADAVAIWAQRLGVTPDAVRNAVIAVGGDSEAVAMRLASARGAAD</sequence>
<keyword evidence="2" id="KW-1185">Reference proteome</keyword>
<dbReference type="RefSeq" id="WP_310029813.1">
    <property type="nucleotide sequence ID" value="NZ_JAVDRL010000003.1"/>
</dbReference>
<dbReference type="EMBL" id="JAVDRL010000003">
    <property type="protein sequence ID" value="MDR6530306.1"/>
    <property type="molecule type" value="Genomic_DNA"/>
</dbReference>
<organism evidence="1 2">
    <name type="scientific">Caulobacter rhizosphaerae</name>
    <dbReference type="NCBI Taxonomy" id="2010972"/>
    <lineage>
        <taxon>Bacteria</taxon>
        <taxon>Pseudomonadati</taxon>
        <taxon>Pseudomonadota</taxon>
        <taxon>Alphaproteobacteria</taxon>
        <taxon>Caulobacterales</taxon>
        <taxon>Caulobacteraceae</taxon>
        <taxon>Caulobacter</taxon>
    </lineage>
</organism>
<dbReference type="InterPro" id="IPR022037">
    <property type="entry name" value="DUF3606"/>
</dbReference>
<evidence type="ECO:0000313" key="1">
    <source>
        <dbReference type="EMBL" id="MDR6530306.1"/>
    </source>
</evidence>
<gene>
    <name evidence="1" type="ORF">J2800_001042</name>
</gene>